<feature type="binding site" evidence="3">
    <location>
        <position position="125"/>
    </location>
    <ligand>
        <name>Mn(2+)</name>
        <dbReference type="ChEBI" id="CHEBI:29035"/>
        <label>1</label>
    </ligand>
</feature>
<evidence type="ECO:0000259" key="5">
    <source>
        <dbReference type="SMART" id="SM00835"/>
    </source>
</evidence>
<dbReference type="NCBIfam" id="TIGR03404">
    <property type="entry name" value="bicupin_oxalic"/>
    <property type="match status" value="1"/>
</dbReference>
<evidence type="ECO:0000256" key="1">
    <source>
        <dbReference type="ARBA" id="ARBA00022723"/>
    </source>
</evidence>
<keyword evidence="3" id="KW-0464">Manganese</keyword>
<dbReference type="Gene3D" id="2.60.120.10">
    <property type="entry name" value="Jelly Rolls"/>
    <property type="match status" value="2"/>
</dbReference>
<feature type="binding site" evidence="3">
    <location>
        <position position="168"/>
    </location>
    <ligand>
        <name>Mn(2+)</name>
        <dbReference type="ChEBI" id="CHEBI:29035"/>
        <label>1</label>
    </ligand>
</feature>
<protein>
    <recommendedName>
        <fullName evidence="5">Cupin type-1 domain-containing protein</fullName>
    </recommendedName>
</protein>
<feature type="compositionally biased region" description="Basic and acidic residues" evidence="4">
    <location>
        <begin position="54"/>
        <end position="64"/>
    </location>
</feature>
<keyword evidence="1 3" id="KW-0479">Metal-binding</keyword>
<accession>A0A427XPQ7</accession>
<dbReference type="PANTHER" id="PTHR35848">
    <property type="entry name" value="OXALATE-BINDING PROTEIN"/>
    <property type="match status" value="1"/>
</dbReference>
<comment type="cofactor">
    <cofactor evidence="3">
        <name>Mn(2+)</name>
        <dbReference type="ChEBI" id="CHEBI:29035"/>
    </cofactor>
    <text evidence="3">Binds 2 manganese ions per subunit.</text>
</comment>
<dbReference type="CDD" id="cd20304">
    <property type="entry name" value="cupin_OxDC_N"/>
    <property type="match status" value="1"/>
</dbReference>
<sequence length="429" mass="48838">MDELTTEGEIRFLESVLEERRFRYKNLAAAPNPDAPEPRRGKKGLDILGPVNADRARQEPDHVRPPATDAGKMANMKWSFTDSHMRLEEGGWARETTVRELPSSRELAGVNMRLGPGAYRELHWHNESEWAYIIKGTCRITVLDIEGGCFIDDLEEGDLWYFPTGFPHGIQGTGDNGVEFLLIFDDGNFSEDSTFLLTDYMARTPQSVLAKNFRVSEKVFNMLSQKEKYIFEGQKPGSLADDRKAVRPSKHRFTHRMLKQEPLRYPGGTVRITDSTNFPVSKTTAAAHVTIKQGGLREMHWHPNADEWSFFLKGHARVTIFAAEGRARTFDYVAGDVGIVPKNNAHYVENIGEGEVEMLEMFRAPKFEDFSTEQWLANTPGYIISDHLNITGDRWKELSQSLKKDKVPVKGDFNTKRNKSFSDFEELTL</sequence>
<dbReference type="GO" id="GO:0033609">
    <property type="term" value="P:oxalate metabolic process"/>
    <property type="evidence" value="ECO:0007669"/>
    <property type="project" value="InterPro"/>
</dbReference>
<feature type="binding site" evidence="3">
    <location>
        <position position="307"/>
    </location>
    <ligand>
        <name>Mn(2+)</name>
        <dbReference type="ChEBI" id="CHEBI:29035"/>
        <label>2</label>
    </ligand>
</feature>
<dbReference type="SUPFAM" id="SSF51182">
    <property type="entry name" value="RmlC-like cupins"/>
    <property type="match status" value="1"/>
</dbReference>
<dbReference type="Pfam" id="PF00190">
    <property type="entry name" value="Cupin_1"/>
    <property type="match status" value="2"/>
</dbReference>
<organism evidence="6 7">
    <name type="scientific">Saitozyma podzolica</name>
    <dbReference type="NCBI Taxonomy" id="1890683"/>
    <lineage>
        <taxon>Eukaryota</taxon>
        <taxon>Fungi</taxon>
        <taxon>Dikarya</taxon>
        <taxon>Basidiomycota</taxon>
        <taxon>Agaricomycotina</taxon>
        <taxon>Tremellomycetes</taxon>
        <taxon>Tremellales</taxon>
        <taxon>Trimorphomycetaceae</taxon>
        <taxon>Saitozyma</taxon>
    </lineage>
</organism>
<gene>
    <name evidence="6" type="ORF">EHS25_006977</name>
</gene>
<feature type="domain" description="Cupin type-1" evidence="5">
    <location>
        <begin position="88"/>
        <end position="221"/>
    </location>
</feature>
<feature type="binding site" evidence="3">
    <location>
        <position position="300"/>
    </location>
    <ligand>
        <name>Mn(2+)</name>
        <dbReference type="ChEBI" id="CHEBI:29035"/>
        <label>2</label>
    </ligand>
</feature>
<evidence type="ECO:0000256" key="2">
    <source>
        <dbReference type="PIRSR" id="PIRSR617774-1"/>
    </source>
</evidence>
<dbReference type="AlphaFoldDB" id="A0A427XPQ7"/>
<dbReference type="PANTHER" id="PTHR35848:SF9">
    <property type="entry name" value="SLL1358 PROTEIN"/>
    <property type="match status" value="1"/>
</dbReference>
<feature type="region of interest" description="Disordered" evidence="4">
    <location>
        <begin position="27"/>
        <end position="70"/>
    </location>
</feature>
<feature type="binding site" evidence="3">
    <location>
        <position position="302"/>
    </location>
    <ligand>
        <name>Mn(2+)</name>
        <dbReference type="ChEBI" id="CHEBI:29035"/>
        <label>2</label>
    </ligand>
</feature>
<dbReference type="InterPro" id="IPR051610">
    <property type="entry name" value="GPI/OXD"/>
</dbReference>
<evidence type="ECO:0000256" key="3">
    <source>
        <dbReference type="PIRSR" id="PIRSR617774-2"/>
    </source>
</evidence>
<dbReference type="InterPro" id="IPR011051">
    <property type="entry name" value="RmlC_Cupin_sf"/>
</dbReference>
<name>A0A427XPQ7_9TREE</name>
<evidence type="ECO:0000313" key="6">
    <source>
        <dbReference type="EMBL" id="RSH80808.1"/>
    </source>
</evidence>
<dbReference type="STRING" id="1890683.A0A427XPQ7"/>
<dbReference type="InterPro" id="IPR017774">
    <property type="entry name" value="Bicupin_oxalate_deCO2ase/Oxase"/>
</dbReference>
<dbReference type="OrthoDB" id="10263073at2759"/>
<dbReference type="GO" id="GO:0046872">
    <property type="term" value="F:metal ion binding"/>
    <property type="evidence" value="ECO:0007669"/>
    <property type="project" value="UniProtKB-KW"/>
</dbReference>
<dbReference type="InterPro" id="IPR006045">
    <property type="entry name" value="Cupin_1"/>
</dbReference>
<feature type="binding site" evidence="3">
    <location>
        <position position="123"/>
    </location>
    <ligand>
        <name>Mn(2+)</name>
        <dbReference type="ChEBI" id="CHEBI:29035"/>
        <label>1</label>
    </ligand>
</feature>
<feature type="compositionally biased region" description="Basic and acidic residues" evidence="4">
    <location>
        <begin position="36"/>
        <end position="45"/>
    </location>
</feature>
<feature type="binding site" evidence="3">
    <location>
        <position position="129"/>
    </location>
    <ligand>
        <name>Mn(2+)</name>
        <dbReference type="ChEBI" id="CHEBI:29035"/>
        <label>1</label>
    </ligand>
</feature>
<feature type="binding site" evidence="3">
    <location>
        <position position="346"/>
    </location>
    <ligand>
        <name>Mn(2+)</name>
        <dbReference type="ChEBI" id="CHEBI:29035"/>
        <label>2</label>
    </ligand>
</feature>
<feature type="domain" description="Cupin type-1" evidence="5">
    <location>
        <begin position="255"/>
        <end position="396"/>
    </location>
</feature>
<comment type="caution">
    <text evidence="6">The sequence shown here is derived from an EMBL/GenBank/DDBJ whole genome shotgun (WGS) entry which is preliminary data.</text>
</comment>
<dbReference type="EMBL" id="RSCD01000032">
    <property type="protein sequence ID" value="RSH80808.1"/>
    <property type="molecule type" value="Genomic_DNA"/>
</dbReference>
<dbReference type="SMART" id="SM00835">
    <property type="entry name" value="Cupin_1"/>
    <property type="match status" value="2"/>
</dbReference>
<reference evidence="6 7" key="1">
    <citation type="submission" date="2018-11" db="EMBL/GenBank/DDBJ databases">
        <title>Genome sequence of Saitozyma podzolica DSM 27192.</title>
        <authorList>
            <person name="Aliyu H."/>
            <person name="Gorte O."/>
            <person name="Ochsenreither K."/>
        </authorList>
    </citation>
    <scope>NUCLEOTIDE SEQUENCE [LARGE SCALE GENOMIC DNA]</scope>
    <source>
        <strain evidence="6 7">DSM 27192</strain>
    </source>
</reference>
<evidence type="ECO:0000256" key="4">
    <source>
        <dbReference type="SAM" id="MobiDB-lite"/>
    </source>
</evidence>
<dbReference type="Proteomes" id="UP000279259">
    <property type="component" value="Unassembled WGS sequence"/>
</dbReference>
<dbReference type="InterPro" id="IPR014710">
    <property type="entry name" value="RmlC-like_jellyroll"/>
</dbReference>
<proteinExistence type="predicted"/>
<evidence type="ECO:0000313" key="7">
    <source>
        <dbReference type="Proteomes" id="UP000279259"/>
    </source>
</evidence>
<keyword evidence="7" id="KW-1185">Reference proteome</keyword>
<dbReference type="CDD" id="cd20305">
    <property type="entry name" value="cupin_OxDC_C"/>
    <property type="match status" value="1"/>
</dbReference>
<feature type="active site" description="Proton donor" evidence="2">
    <location>
        <position position="360"/>
    </location>
</feature>